<name>A0A1T4P1L3_9PORP</name>
<reference evidence="2" key="1">
    <citation type="submission" date="2017-02" db="EMBL/GenBank/DDBJ databases">
        <authorList>
            <person name="Varghese N."/>
            <person name="Submissions S."/>
        </authorList>
    </citation>
    <scope>NUCLEOTIDE SEQUENCE [LARGE SCALE GENOMIC DNA]</scope>
    <source>
        <strain evidence="2">ATCC 51356</strain>
    </source>
</reference>
<dbReference type="RefSeq" id="WP_078737209.1">
    <property type="nucleotide sequence ID" value="NZ_FUXE01000013.1"/>
</dbReference>
<evidence type="ECO:0000313" key="2">
    <source>
        <dbReference type="Proteomes" id="UP000190121"/>
    </source>
</evidence>
<proteinExistence type="predicted"/>
<dbReference type="Proteomes" id="UP000190121">
    <property type="component" value="Unassembled WGS sequence"/>
</dbReference>
<evidence type="ECO:0000313" key="1">
    <source>
        <dbReference type="EMBL" id="SJZ85329.1"/>
    </source>
</evidence>
<dbReference type="OrthoDB" id="1077483at2"/>
<gene>
    <name evidence="1" type="ORF">SAMN02745171_01308</name>
</gene>
<organism evidence="1 2">
    <name type="scientific">Porphyromonas circumdentaria</name>
    <dbReference type="NCBI Taxonomy" id="29524"/>
    <lineage>
        <taxon>Bacteria</taxon>
        <taxon>Pseudomonadati</taxon>
        <taxon>Bacteroidota</taxon>
        <taxon>Bacteroidia</taxon>
        <taxon>Bacteroidales</taxon>
        <taxon>Porphyromonadaceae</taxon>
        <taxon>Porphyromonas</taxon>
    </lineage>
</organism>
<protein>
    <submittedName>
        <fullName evidence="1">Uncharacterized protein</fullName>
    </submittedName>
</protein>
<dbReference type="AlphaFoldDB" id="A0A1T4P1L3"/>
<dbReference type="Gene3D" id="2.180.10.10">
    <property type="entry name" value="RHS repeat-associated core"/>
    <property type="match status" value="1"/>
</dbReference>
<keyword evidence="2" id="KW-1185">Reference proteome</keyword>
<accession>A0A1T4P1L3</accession>
<dbReference type="EMBL" id="FUXE01000013">
    <property type="protein sequence ID" value="SJZ85329.1"/>
    <property type="molecule type" value="Genomic_DNA"/>
</dbReference>
<sequence>MKKIFYALVIVFFSTITLYAQLPAIGGPATFSSQGYKYRLKSFLEYRENGALASYRYVYDKDGYIEQRIISTDNENEVERDRFVYNEKKQLIEKVQEAGADFDQKLQKSLYEYDNLGRLGISAVYIWLDDEYQLFAKQSYEYEGDSFLPKVIHHDGFTQNQQRTEEVEISFDYNEQGKPTQIKSRVDNSYLRNTTKIFYDNQNRITKLKIEVLNPGTGQREVYMDDYKYEENGNMLQTGSGDFLDFWEYDNSKSGAETYFPPQFVDFYAMAGSLYPSTFFMFKIPYEGLAHQVTKVSSTNGAENPAELLYEFEYEENPSYNSIGVVETENRACILYTQNGEMFVEAPVQFLGKEYRLFDSLGVMHAQGNITSAVTSLGTLEAGVYILSVEGRAYKVII</sequence>